<dbReference type="KEGG" id="din:Selin_1098"/>
<keyword evidence="9" id="KW-0547">Nucleotide-binding</keyword>
<evidence type="ECO:0000256" key="11">
    <source>
        <dbReference type="ARBA" id="ARBA00022840"/>
    </source>
</evidence>
<dbReference type="InterPro" id="IPR015795">
    <property type="entry name" value="Pyrv_Knase_C"/>
</dbReference>
<evidence type="ECO:0000256" key="7">
    <source>
        <dbReference type="ARBA" id="ARBA00022679"/>
    </source>
</evidence>
<dbReference type="GO" id="GO:0004743">
    <property type="term" value="F:pyruvate kinase activity"/>
    <property type="evidence" value="ECO:0007669"/>
    <property type="project" value="UniProtKB-UniRule"/>
</dbReference>
<dbReference type="Proteomes" id="UP000002572">
    <property type="component" value="Chromosome"/>
</dbReference>
<dbReference type="PANTHER" id="PTHR11817">
    <property type="entry name" value="PYRUVATE KINASE"/>
    <property type="match status" value="1"/>
</dbReference>
<evidence type="ECO:0000256" key="16">
    <source>
        <dbReference type="RuleBase" id="RU000504"/>
    </source>
</evidence>
<protein>
    <recommendedName>
        <fullName evidence="6 15">Pyruvate kinase</fullName>
        <ecNumber evidence="5 15">2.7.1.40</ecNumber>
    </recommendedName>
</protein>
<organism evidence="19 20">
    <name type="scientific">Desulfurispirillum indicum (strain ATCC BAA-1389 / DSM 22839 / S5)</name>
    <dbReference type="NCBI Taxonomy" id="653733"/>
    <lineage>
        <taxon>Bacteria</taxon>
        <taxon>Pseudomonadati</taxon>
        <taxon>Chrysiogenota</taxon>
        <taxon>Chrysiogenia</taxon>
        <taxon>Chrysiogenales</taxon>
        <taxon>Chrysiogenaceae</taxon>
        <taxon>Desulfurispirillum</taxon>
    </lineage>
</organism>
<keyword evidence="8" id="KW-0479">Metal-binding</keyword>
<dbReference type="InterPro" id="IPR001697">
    <property type="entry name" value="Pyr_Knase"/>
</dbReference>
<gene>
    <name evidence="19" type="ordered locus">Selin_1098</name>
</gene>
<feature type="domain" description="Pyruvate kinase C-terminal" evidence="18">
    <location>
        <begin position="361"/>
        <end position="471"/>
    </location>
</feature>
<evidence type="ECO:0000256" key="12">
    <source>
        <dbReference type="ARBA" id="ARBA00022842"/>
    </source>
</evidence>
<evidence type="ECO:0000256" key="9">
    <source>
        <dbReference type="ARBA" id="ARBA00022741"/>
    </source>
</evidence>
<dbReference type="Gene3D" id="2.40.33.10">
    <property type="entry name" value="PK beta-barrel domain-like"/>
    <property type="match status" value="1"/>
</dbReference>
<evidence type="ECO:0000256" key="5">
    <source>
        <dbReference type="ARBA" id="ARBA00012142"/>
    </source>
</evidence>
<dbReference type="RefSeq" id="WP_013505714.1">
    <property type="nucleotide sequence ID" value="NC_014836.1"/>
</dbReference>
<dbReference type="InterPro" id="IPR040442">
    <property type="entry name" value="Pyrv_kinase-like_dom_sf"/>
</dbReference>
<dbReference type="SUPFAM" id="SSF52935">
    <property type="entry name" value="PK C-terminal domain-like"/>
    <property type="match status" value="1"/>
</dbReference>
<dbReference type="EC" id="2.7.1.40" evidence="5 15"/>
<dbReference type="eggNOG" id="COG0469">
    <property type="taxonomic scope" value="Bacteria"/>
</dbReference>
<dbReference type="InterPro" id="IPR015806">
    <property type="entry name" value="Pyrv_Knase_insert_dom_sf"/>
</dbReference>
<evidence type="ECO:0000256" key="1">
    <source>
        <dbReference type="ARBA" id="ARBA00001946"/>
    </source>
</evidence>
<dbReference type="SUPFAM" id="SSF50800">
    <property type="entry name" value="PK beta-barrel domain-like"/>
    <property type="match status" value="1"/>
</dbReference>
<evidence type="ECO:0000313" key="19">
    <source>
        <dbReference type="EMBL" id="ADU65833.1"/>
    </source>
</evidence>
<comment type="cofactor">
    <cofactor evidence="2">
        <name>K(+)</name>
        <dbReference type="ChEBI" id="CHEBI:29103"/>
    </cofactor>
</comment>
<dbReference type="NCBIfam" id="NF004491">
    <property type="entry name" value="PRK05826.1"/>
    <property type="match status" value="1"/>
</dbReference>
<dbReference type="Pfam" id="PF00224">
    <property type="entry name" value="PK"/>
    <property type="match status" value="1"/>
</dbReference>
<dbReference type="FunFam" id="3.20.20.60:FF:000025">
    <property type="entry name" value="Pyruvate kinase"/>
    <property type="match status" value="1"/>
</dbReference>
<keyword evidence="13 16" id="KW-0324">Glycolysis</keyword>
<proteinExistence type="inferred from homology"/>
<keyword evidence="20" id="KW-1185">Reference proteome</keyword>
<evidence type="ECO:0000256" key="8">
    <source>
        <dbReference type="ARBA" id="ARBA00022723"/>
    </source>
</evidence>
<dbReference type="NCBIfam" id="NF004978">
    <property type="entry name" value="PRK06354.1"/>
    <property type="match status" value="1"/>
</dbReference>
<dbReference type="GO" id="GO:0000287">
    <property type="term" value="F:magnesium ion binding"/>
    <property type="evidence" value="ECO:0007669"/>
    <property type="project" value="UniProtKB-UniRule"/>
</dbReference>
<keyword evidence="11" id="KW-0067">ATP-binding</keyword>
<evidence type="ECO:0000313" key="20">
    <source>
        <dbReference type="Proteomes" id="UP000002572"/>
    </source>
</evidence>
<dbReference type="InterPro" id="IPR011037">
    <property type="entry name" value="Pyrv_Knase-like_insert_dom_sf"/>
</dbReference>
<evidence type="ECO:0000256" key="2">
    <source>
        <dbReference type="ARBA" id="ARBA00001958"/>
    </source>
</evidence>
<dbReference type="Gene3D" id="3.20.20.60">
    <property type="entry name" value="Phosphoenolpyruvate-binding domains"/>
    <property type="match status" value="1"/>
</dbReference>
<dbReference type="InterPro" id="IPR015793">
    <property type="entry name" value="Pyrv_Knase_brl"/>
</dbReference>
<sequence length="474" mass="51916">MRKTKIVATIGPASNSKEAITSLIRAGLSVARLNFSHGTHSDHAEVIRTIREVSTEMGIPVAILQDLQGPKMRTGKLRDATPVELRVGQTFTITIDDIIGDNEQVSTTYTPLPRDVKKGDRILLSDGLIELRVISADDRSVQTEVLNGGTLAEKQGINLPGVQVSIPAITEKDYEDLCFGLEQEVDYIALSFVRSATDVQELKTIIAGKGKNTPIIAKIEKPEAVDRMEEILSIADGIMVARGDLGVELPPEQVPLIQKRIIHMANARAIPVITATQMLESMINNPRPTRAEASDVANAILDGSDAVMLSGETARGKYPVDAVRMMARIATEVERGMLQDHALRLEAMNFADVDAVPHAVGGAIEAISNRLPIKAVWVYTQKGGTARLASRHRPRIPVLAFTPHVSLYRRLSLLWGIHPVLIEPVHSIEELMESARRISEYRGVVKTGDKVIITSSYPFEHHGESNFLQIITLD</sequence>
<feature type="domain" description="Pyruvate kinase barrel" evidence="17">
    <location>
        <begin position="1"/>
        <end position="323"/>
    </location>
</feature>
<dbReference type="NCBIfam" id="TIGR01064">
    <property type="entry name" value="pyruv_kin"/>
    <property type="match status" value="1"/>
</dbReference>
<keyword evidence="10 16" id="KW-0418">Kinase</keyword>
<evidence type="ECO:0000256" key="10">
    <source>
        <dbReference type="ARBA" id="ARBA00022777"/>
    </source>
</evidence>
<evidence type="ECO:0000256" key="4">
    <source>
        <dbReference type="ARBA" id="ARBA00008663"/>
    </source>
</evidence>
<evidence type="ECO:0000256" key="15">
    <source>
        <dbReference type="NCBIfam" id="TIGR01064"/>
    </source>
</evidence>
<name>E6W3W5_DESIS</name>
<comment type="pathway">
    <text evidence="3 16">Carbohydrate degradation; glycolysis; pyruvate from D-glyceraldehyde 3-phosphate: step 5/5.</text>
</comment>
<comment type="catalytic activity">
    <reaction evidence="16">
        <text>pyruvate + ATP = phosphoenolpyruvate + ADP + H(+)</text>
        <dbReference type="Rhea" id="RHEA:18157"/>
        <dbReference type="ChEBI" id="CHEBI:15361"/>
        <dbReference type="ChEBI" id="CHEBI:15378"/>
        <dbReference type="ChEBI" id="CHEBI:30616"/>
        <dbReference type="ChEBI" id="CHEBI:58702"/>
        <dbReference type="ChEBI" id="CHEBI:456216"/>
        <dbReference type="EC" id="2.7.1.40"/>
    </reaction>
</comment>
<dbReference type="InterPro" id="IPR036918">
    <property type="entry name" value="Pyrv_Knase_C_sf"/>
</dbReference>
<dbReference type="Gene3D" id="3.40.1380.20">
    <property type="entry name" value="Pyruvate kinase, C-terminal domain"/>
    <property type="match status" value="1"/>
</dbReference>
<dbReference type="GO" id="GO:0030955">
    <property type="term" value="F:potassium ion binding"/>
    <property type="evidence" value="ECO:0007669"/>
    <property type="project" value="UniProtKB-UniRule"/>
</dbReference>
<evidence type="ECO:0000259" key="17">
    <source>
        <dbReference type="Pfam" id="PF00224"/>
    </source>
</evidence>
<dbReference type="UniPathway" id="UPA00109">
    <property type="reaction ID" value="UER00188"/>
</dbReference>
<dbReference type="InterPro" id="IPR015813">
    <property type="entry name" value="Pyrv/PenolPyrv_kinase-like_dom"/>
</dbReference>
<keyword evidence="12 16" id="KW-0460">Magnesium</keyword>
<dbReference type="STRING" id="653733.Selin_1098"/>
<keyword evidence="14 19" id="KW-0670">Pyruvate</keyword>
<dbReference type="GO" id="GO:0005524">
    <property type="term" value="F:ATP binding"/>
    <property type="evidence" value="ECO:0007669"/>
    <property type="project" value="UniProtKB-KW"/>
</dbReference>
<dbReference type="EMBL" id="CP002432">
    <property type="protein sequence ID" value="ADU65833.1"/>
    <property type="molecule type" value="Genomic_DNA"/>
</dbReference>
<dbReference type="AlphaFoldDB" id="E6W3W5"/>
<dbReference type="FunFam" id="2.40.33.10:FF:000001">
    <property type="entry name" value="Pyruvate kinase"/>
    <property type="match status" value="1"/>
</dbReference>
<evidence type="ECO:0000256" key="3">
    <source>
        <dbReference type="ARBA" id="ARBA00004997"/>
    </source>
</evidence>
<dbReference type="HOGENOM" id="CLU_015439_0_2_0"/>
<evidence type="ECO:0000256" key="6">
    <source>
        <dbReference type="ARBA" id="ARBA00018587"/>
    </source>
</evidence>
<dbReference type="OrthoDB" id="9812123at2"/>
<accession>E6W3W5</accession>
<dbReference type="SUPFAM" id="SSF51621">
    <property type="entry name" value="Phosphoenolpyruvate/pyruvate domain"/>
    <property type="match status" value="1"/>
</dbReference>
<evidence type="ECO:0000256" key="13">
    <source>
        <dbReference type="ARBA" id="ARBA00023152"/>
    </source>
</evidence>
<dbReference type="Pfam" id="PF02887">
    <property type="entry name" value="PK_C"/>
    <property type="match status" value="1"/>
</dbReference>
<keyword evidence="7 16" id="KW-0808">Transferase</keyword>
<dbReference type="FunCoup" id="E6W3W5">
    <property type="interactions" value="386"/>
</dbReference>
<evidence type="ECO:0000256" key="14">
    <source>
        <dbReference type="ARBA" id="ARBA00023317"/>
    </source>
</evidence>
<dbReference type="GO" id="GO:0016301">
    <property type="term" value="F:kinase activity"/>
    <property type="evidence" value="ECO:0007669"/>
    <property type="project" value="UniProtKB-KW"/>
</dbReference>
<dbReference type="InParanoid" id="E6W3W5"/>
<evidence type="ECO:0000259" key="18">
    <source>
        <dbReference type="Pfam" id="PF02887"/>
    </source>
</evidence>
<comment type="cofactor">
    <cofactor evidence="1">
        <name>Mg(2+)</name>
        <dbReference type="ChEBI" id="CHEBI:18420"/>
    </cofactor>
</comment>
<dbReference type="PRINTS" id="PR01050">
    <property type="entry name" value="PYRUVTKNASE"/>
</dbReference>
<comment type="similarity">
    <text evidence="4 16">Belongs to the pyruvate kinase family.</text>
</comment>
<reference evidence="19 20" key="1">
    <citation type="submission" date="2010-12" db="EMBL/GenBank/DDBJ databases">
        <title>Complete sequence of Desulfurispirillum indicum S5.</title>
        <authorList>
            <consortium name="US DOE Joint Genome Institute"/>
            <person name="Lucas S."/>
            <person name="Copeland A."/>
            <person name="Lapidus A."/>
            <person name="Cheng J.-F."/>
            <person name="Goodwin L."/>
            <person name="Pitluck S."/>
            <person name="Chertkov O."/>
            <person name="Held B."/>
            <person name="Detter J.C."/>
            <person name="Han C."/>
            <person name="Tapia R."/>
            <person name="Land M."/>
            <person name="Hauser L."/>
            <person name="Kyrpides N."/>
            <person name="Ivanova N."/>
            <person name="Mikhailova N."/>
            <person name="Haggblom M."/>
            <person name="Rauschenbach I."/>
            <person name="Bini E."/>
            <person name="Woyke T."/>
        </authorList>
    </citation>
    <scope>NUCLEOTIDE SEQUENCE [LARGE SCALE GENOMIC DNA]</scope>
    <source>
        <strain evidence="20">ATCC BAA-1389 / DSM 22839 / S5</strain>
    </source>
</reference>